<dbReference type="PANTHER" id="PTHR47810">
    <property type="entry name" value="DNA LIGASE"/>
    <property type="match status" value="1"/>
</dbReference>
<evidence type="ECO:0000313" key="10">
    <source>
        <dbReference type="EMBL" id="KKM24568.1"/>
    </source>
</evidence>
<evidence type="ECO:0000256" key="1">
    <source>
        <dbReference type="ARBA" id="ARBA00004328"/>
    </source>
</evidence>
<comment type="caution">
    <text evidence="10">The sequence shown here is derived from an EMBL/GenBank/DDBJ whole genome shotgun (WGS) entry which is preliminary data.</text>
</comment>
<dbReference type="GO" id="GO:0006260">
    <property type="term" value="P:DNA replication"/>
    <property type="evidence" value="ECO:0007669"/>
    <property type="project" value="UniProtKB-KW"/>
</dbReference>
<dbReference type="InterPro" id="IPR050326">
    <property type="entry name" value="NAD_dep_DNA_ligaseB"/>
</dbReference>
<protein>
    <recommendedName>
        <fullName evidence="7">Polydeoxyribonucleotide synthase [ATP]</fullName>
    </recommendedName>
</protein>
<evidence type="ECO:0000256" key="5">
    <source>
        <dbReference type="ARBA" id="ARBA00022844"/>
    </source>
</evidence>
<comment type="subcellular location">
    <subcellularLocation>
        <location evidence="1">Virion</location>
    </subcellularLocation>
</comment>
<evidence type="ECO:0000256" key="3">
    <source>
        <dbReference type="ARBA" id="ARBA00022705"/>
    </source>
</evidence>
<dbReference type="GO" id="GO:0006281">
    <property type="term" value="P:DNA repair"/>
    <property type="evidence" value="ECO:0007669"/>
    <property type="project" value="UniProtKB-KW"/>
</dbReference>
<gene>
    <name evidence="10" type="ORF">LCGC14_1603790</name>
</gene>
<feature type="domain" description="ATP-dependent DNA ligase family profile" evidence="9">
    <location>
        <begin position="145"/>
        <end position="374"/>
    </location>
</feature>
<dbReference type="EMBL" id="LAZR01012900">
    <property type="protein sequence ID" value="KKM24568.1"/>
    <property type="molecule type" value="Genomic_DNA"/>
</dbReference>
<keyword evidence="6" id="KW-0234">DNA repair</keyword>
<dbReference type="GO" id="GO:0044423">
    <property type="term" value="C:virion component"/>
    <property type="evidence" value="ECO:0007669"/>
    <property type="project" value="UniProtKB-KW"/>
</dbReference>
<dbReference type="SUPFAM" id="SSF50249">
    <property type="entry name" value="Nucleic acid-binding proteins"/>
    <property type="match status" value="1"/>
</dbReference>
<evidence type="ECO:0000256" key="7">
    <source>
        <dbReference type="ARBA" id="ARBA00032896"/>
    </source>
</evidence>
<dbReference type="InterPro" id="IPR012340">
    <property type="entry name" value="NA-bd_OB-fold"/>
</dbReference>
<sequence>MLKKLTQPELAGWKADRKYPLMFTTTTAGKIRVWACWVKGDTVFRTDGFIDGKLKEPQTHQYKGNSLRTGAEQAPLEAEKMWLKQFDHDYAPADEDKAGQQVYTHVKQQKEQNGGMNRGVKLFGKTEISTKTTAGNKDLSAQHRPMLAKKYKDYNKAEDDYILTNPGKAIKFPALAQAKVDGIRALPQLRKDGTVVLESRNGNSFVHLNHLRDEIQYWLAHKGYSNVILDGEMYVHRMYRDKNGEPTYDYTDQEMQGVERYQFISEACKITRSKPHDHEEMVEYWVFDIWDPSKTNMERYELLQEIFEDYDGDILKLVPTRVVNSHDEIEDFMTELVGESSGRSGYEFEGLMVRQAASKYAPSTTKQSCLLKYKRFEDEEWEVCGAEKCTGGTQDGACKWICNKTVKGKVRKVTAKQMGDAEASRKLYQAYKKNPSKYNGRMINIRFNDKTKDGVPRFPRATAFVEDK</sequence>
<keyword evidence="4" id="KW-0227">DNA damage</keyword>
<dbReference type="SUPFAM" id="SSF56091">
    <property type="entry name" value="DNA ligase/mRNA capping enzyme, catalytic domain"/>
    <property type="match status" value="1"/>
</dbReference>
<dbReference type="InterPro" id="IPR012310">
    <property type="entry name" value="DNA_ligase_ATP-dep_cent"/>
</dbReference>
<comment type="function">
    <text evidence="8">Very low-fidelity DNA ligase that seals nicks in double-stranded DNA during DNA repair. Together with the viral repair DNA polymerase X, fills the single nucleotide gaps generated by the AP endonuclease. It is not essential for viral replication and recombination. Displays a very low adenylation activity towards DNA with 3'-dideoxy- or 3'-amino-terminated nicks compared to regular nick DNA.</text>
</comment>
<evidence type="ECO:0000259" key="9">
    <source>
        <dbReference type="Pfam" id="PF01068"/>
    </source>
</evidence>
<dbReference type="Pfam" id="PF01068">
    <property type="entry name" value="DNA_ligase_A_M"/>
    <property type="match status" value="1"/>
</dbReference>
<evidence type="ECO:0000256" key="8">
    <source>
        <dbReference type="ARBA" id="ARBA00046002"/>
    </source>
</evidence>
<dbReference type="Gene3D" id="3.30.470.30">
    <property type="entry name" value="DNA ligase/mRNA capping enzyme"/>
    <property type="match status" value="1"/>
</dbReference>
<proteinExistence type="predicted"/>
<dbReference type="AlphaFoldDB" id="A0A0F9KR64"/>
<evidence type="ECO:0000256" key="6">
    <source>
        <dbReference type="ARBA" id="ARBA00023204"/>
    </source>
</evidence>
<keyword evidence="5" id="KW-0946">Virion</keyword>
<keyword evidence="3" id="KW-0235">DNA replication</keyword>
<evidence type="ECO:0000256" key="4">
    <source>
        <dbReference type="ARBA" id="ARBA00022763"/>
    </source>
</evidence>
<dbReference type="Gene3D" id="2.40.50.140">
    <property type="entry name" value="Nucleic acid-binding proteins"/>
    <property type="match status" value="1"/>
</dbReference>
<name>A0A0F9KR64_9ZZZZ</name>
<organism evidence="10">
    <name type="scientific">marine sediment metagenome</name>
    <dbReference type="NCBI Taxonomy" id="412755"/>
    <lineage>
        <taxon>unclassified sequences</taxon>
        <taxon>metagenomes</taxon>
        <taxon>ecological metagenomes</taxon>
    </lineage>
</organism>
<dbReference type="GO" id="GO:0003910">
    <property type="term" value="F:DNA ligase (ATP) activity"/>
    <property type="evidence" value="ECO:0007669"/>
    <property type="project" value="InterPro"/>
</dbReference>
<evidence type="ECO:0000256" key="2">
    <source>
        <dbReference type="ARBA" id="ARBA00022598"/>
    </source>
</evidence>
<dbReference type="GO" id="GO:0006310">
    <property type="term" value="P:DNA recombination"/>
    <property type="evidence" value="ECO:0007669"/>
    <property type="project" value="InterPro"/>
</dbReference>
<reference evidence="10" key="1">
    <citation type="journal article" date="2015" name="Nature">
        <title>Complex archaea that bridge the gap between prokaryotes and eukaryotes.</title>
        <authorList>
            <person name="Spang A."/>
            <person name="Saw J.H."/>
            <person name="Jorgensen S.L."/>
            <person name="Zaremba-Niedzwiedzka K."/>
            <person name="Martijn J."/>
            <person name="Lind A.E."/>
            <person name="van Eijk R."/>
            <person name="Schleper C."/>
            <person name="Guy L."/>
            <person name="Ettema T.J."/>
        </authorList>
    </citation>
    <scope>NUCLEOTIDE SEQUENCE</scope>
</reference>
<dbReference type="PANTHER" id="PTHR47810:SF5">
    <property type="entry name" value="LIGASE, PUTATIVE-RELATED"/>
    <property type="match status" value="1"/>
</dbReference>
<accession>A0A0F9KR64</accession>
<dbReference type="GO" id="GO:0005524">
    <property type="term" value="F:ATP binding"/>
    <property type="evidence" value="ECO:0007669"/>
    <property type="project" value="InterPro"/>
</dbReference>
<keyword evidence="2" id="KW-0436">Ligase</keyword>